<keyword evidence="3 6" id="KW-1133">Transmembrane helix</keyword>
<feature type="coiled-coil region" evidence="5">
    <location>
        <begin position="336"/>
        <end position="441"/>
    </location>
</feature>
<evidence type="ECO:0000256" key="2">
    <source>
        <dbReference type="ARBA" id="ARBA00022692"/>
    </source>
</evidence>
<dbReference type="AlphaFoldDB" id="A0AB39HPY5"/>
<dbReference type="GO" id="GO:0016020">
    <property type="term" value="C:membrane"/>
    <property type="evidence" value="ECO:0007669"/>
    <property type="project" value="UniProtKB-SubCell"/>
</dbReference>
<proteinExistence type="predicted"/>
<feature type="transmembrane region" description="Helical" evidence="6">
    <location>
        <begin position="779"/>
        <end position="802"/>
    </location>
</feature>
<dbReference type="Pfam" id="PF12698">
    <property type="entry name" value="ABC2_membrane_3"/>
    <property type="match status" value="2"/>
</dbReference>
<feature type="domain" description="ABC-2 type transporter transmembrane" evidence="7">
    <location>
        <begin position="650"/>
        <end position="850"/>
    </location>
</feature>
<evidence type="ECO:0000256" key="4">
    <source>
        <dbReference type="ARBA" id="ARBA00023136"/>
    </source>
</evidence>
<evidence type="ECO:0000259" key="7">
    <source>
        <dbReference type="Pfam" id="PF12698"/>
    </source>
</evidence>
<dbReference type="InterPro" id="IPR017501">
    <property type="entry name" value="Phage_infect_YhgE_C"/>
</dbReference>
<dbReference type="NCBIfam" id="TIGR03061">
    <property type="entry name" value="pip_yhgE_Nterm"/>
    <property type="match status" value="1"/>
</dbReference>
<organism evidence="8">
    <name type="scientific">Ornithinibacillus sp. 4-3</name>
    <dbReference type="NCBI Taxonomy" id="3231488"/>
    <lineage>
        <taxon>Bacteria</taxon>
        <taxon>Bacillati</taxon>
        <taxon>Bacillota</taxon>
        <taxon>Bacilli</taxon>
        <taxon>Bacillales</taxon>
        <taxon>Bacillaceae</taxon>
        <taxon>Ornithinibacillus</taxon>
    </lineage>
</organism>
<dbReference type="GO" id="GO:0140359">
    <property type="term" value="F:ABC-type transporter activity"/>
    <property type="evidence" value="ECO:0007669"/>
    <property type="project" value="InterPro"/>
</dbReference>
<keyword evidence="4 6" id="KW-0472">Membrane</keyword>
<evidence type="ECO:0000256" key="3">
    <source>
        <dbReference type="ARBA" id="ARBA00022989"/>
    </source>
</evidence>
<keyword evidence="5" id="KW-0175">Coiled coil</keyword>
<dbReference type="NCBIfam" id="TIGR03062">
    <property type="entry name" value="pip_yhgE_Cterm"/>
    <property type="match status" value="1"/>
</dbReference>
<reference evidence="8" key="1">
    <citation type="submission" date="2024-07" db="EMBL/GenBank/DDBJ databases">
        <title>Halotolerant mesophilic bacterium Ornithinibacillus sp. 4-3, sp. nov., isolated from soil.</title>
        <authorList>
            <person name="Sidarenka A.V."/>
            <person name="Guliayeva D.E."/>
            <person name="Leanovich S.I."/>
            <person name="Hileuskaya K.S."/>
            <person name="Akhremchuk A.E."/>
            <person name="Sikolenko M.A."/>
            <person name="Valentovich L.N."/>
        </authorList>
    </citation>
    <scope>NUCLEOTIDE SEQUENCE</scope>
    <source>
        <strain evidence="8">4-3</strain>
    </source>
</reference>
<keyword evidence="2 6" id="KW-0812">Transmembrane</keyword>
<protein>
    <submittedName>
        <fullName evidence="8">YhgE/Pip family protein</fullName>
    </submittedName>
</protein>
<dbReference type="PANTHER" id="PTHR43077:SF10">
    <property type="entry name" value="TRANSPORT PERMEASE PROTEIN"/>
    <property type="match status" value="1"/>
</dbReference>
<accession>A0AB39HPY5</accession>
<dbReference type="EMBL" id="CP162599">
    <property type="protein sequence ID" value="XDK32595.1"/>
    <property type="molecule type" value="Genomic_DNA"/>
</dbReference>
<dbReference type="RefSeq" id="WP_368653283.1">
    <property type="nucleotide sequence ID" value="NZ_CP162599.1"/>
</dbReference>
<dbReference type="InterPro" id="IPR013525">
    <property type="entry name" value="ABC2_TM"/>
</dbReference>
<gene>
    <name evidence="8" type="ORF">AB4Y30_16550</name>
</gene>
<evidence type="ECO:0000313" key="8">
    <source>
        <dbReference type="EMBL" id="XDK32595.1"/>
    </source>
</evidence>
<feature type="transmembrane region" description="Helical" evidence="6">
    <location>
        <begin position="712"/>
        <end position="733"/>
    </location>
</feature>
<feature type="transmembrane region" description="Helical" evidence="6">
    <location>
        <begin position="745"/>
        <end position="767"/>
    </location>
</feature>
<comment type="subcellular location">
    <subcellularLocation>
        <location evidence="1">Membrane</location>
        <topology evidence="1">Multi-pass membrane protein</topology>
    </subcellularLocation>
</comment>
<feature type="transmembrane region" description="Helical" evidence="6">
    <location>
        <begin position="20"/>
        <end position="38"/>
    </location>
</feature>
<dbReference type="InterPro" id="IPR017500">
    <property type="entry name" value="Phage_infect_YhgE_N"/>
</dbReference>
<evidence type="ECO:0000256" key="1">
    <source>
        <dbReference type="ARBA" id="ARBA00004141"/>
    </source>
</evidence>
<sequence length="873" mass="98260">MKNAFKILKTDILNIIKNPAAIIVIAAVCFLPSLYAWLNIAASWDPYANTEGVTVAIVSEDKGAEVQGEFMDVGDEVINSLKKNDNLGWRFVSKEEAMKGVEHGDYYAAIIIPENFTEKLLSVTTDTIEKPNLDYYINEKINAISPKVTNSGATAIVENIHNHFVEEVNKSVLEVFNEFGLELEANYVNIEKVRETVFLLEDELPNIFSQLKKADESLGFVDESITKVTDTLEKVDEIDQRAIEVNQELLTKLNTQEEKIDETLDVIIGYLQGAQELFKQVPEITQEIADKGETFDQLVLTLEERKQGIDNVSIRLGEIQDFLLEQDQNLKESSKIKEIQDSVQQNIDDLNKLKTDLEQMLENIQGEESPGQTAAKELQDQANKLQQDINGAMKQTSDAIQNTITQAENNQEISDQTAQELQMIQDTINNAQKELDTQVQEAIDNFANQAANPEQAVEQWKTIIERLETNITVLQDIQTVMDQLQEAIQSDVIQDEAKRMTEIQEKLDQTNQKIDEVITGIETAKNRSGDALTQINEKAVEMEQGLNEIIDFVDQDLRTKFKDVAGQAKNILEQTATVFNDISEKIPVVREALEKGKEMTHDGQEKLALVNEHFPEASEVIRQLADKIRELEEKGDLDELIKILKTDPTEVSEFLADPIVLDEHRLYAIPNYGSAMNPFYTTLALWVGGLILVSSLKADIENKQRFRSHEAYLGRLFTFGGIAFVQAFIVTIGDLLIMKTYVANPIIFILLGIFISLAFVTIIYTLVSVFGNTGKVIAIILMVMQLGGSGGTFPIQMAPAFFQKIHGFLPFTHAITLLREAVGGVVWGVVWLHILYLVIYMIIFLLLGLLLKQFFNRSSDKFMEKAKKSKIVI</sequence>
<dbReference type="Gene3D" id="3.40.1710.10">
    <property type="entry name" value="abc type-2 transporter like domain"/>
    <property type="match status" value="1"/>
</dbReference>
<name>A0AB39HPY5_9BACI</name>
<evidence type="ECO:0000256" key="6">
    <source>
        <dbReference type="SAM" id="Phobius"/>
    </source>
</evidence>
<feature type="transmembrane region" description="Helical" evidence="6">
    <location>
        <begin position="822"/>
        <end position="851"/>
    </location>
</feature>
<dbReference type="PANTHER" id="PTHR43077">
    <property type="entry name" value="TRANSPORT PERMEASE YVFS-RELATED"/>
    <property type="match status" value="1"/>
</dbReference>
<evidence type="ECO:0000256" key="5">
    <source>
        <dbReference type="SAM" id="Coils"/>
    </source>
</evidence>
<feature type="coiled-coil region" evidence="5">
    <location>
        <begin position="493"/>
        <end position="527"/>
    </location>
</feature>
<dbReference type="InterPro" id="IPR051328">
    <property type="entry name" value="T7SS_ABC-Transporter"/>
</dbReference>
<feature type="domain" description="ABC-2 type transporter transmembrane" evidence="7">
    <location>
        <begin position="24"/>
        <end position="155"/>
    </location>
</feature>
<feature type="transmembrane region" description="Helical" evidence="6">
    <location>
        <begin position="679"/>
        <end position="700"/>
    </location>
</feature>